<keyword evidence="3" id="KW-1185">Reference proteome</keyword>
<feature type="region of interest" description="Disordered" evidence="1">
    <location>
        <begin position="72"/>
        <end position="91"/>
    </location>
</feature>
<comment type="caution">
    <text evidence="2">The sequence shown here is derived from an EMBL/GenBank/DDBJ whole genome shotgun (WGS) entry which is preliminary data.</text>
</comment>
<dbReference type="Proteomes" id="UP001500973">
    <property type="component" value="Unassembled WGS sequence"/>
</dbReference>
<proteinExistence type="predicted"/>
<evidence type="ECO:0000313" key="3">
    <source>
        <dbReference type="Proteomes" id="UP001500973"/>
    </source>
</evidence>
<gene>
    <name evidence="2" type="ORF">GCM10009601_33260</name>
</gene>
<reference evidence="3" key="1">
    <citation type="journal article" date="2019" name="Int. J. Syst. Evol. Microbiol.">
        <title>The Global Catalogue of Microorganisms (GCM) 10K type strain sequencing project: providing services to taxonomists for standard genome sequencing and annotation.</title>
        <authorList>
            <consortium name="The Broad Institute Genomics Platform"/>
            <consortium name="The Broad Institute Genome Sequencing Center for Infectious Disease"/>
            <person name="Wu L."/>
            <person name="Ma J."/>
        </authorList>
    </citation>
    <scope>NUCLEOTIDE SEQUENCE [LARGE SCALE GENOMIC DNA]</scope>
    <source>
        <strain evidence="3">JCM 11756</strain>
    </source>
</reference>
<sequence>MRGVATAVRTAIIAQRSPIGRTIMRRAHTVQPTLSSRSERAAVGLVLPVASWLASLKEKSTTCRQVWSTIAPRARAQTSSPPRAAPRARPA</sequence>
<evidence type="ECO:0000313" key="2">
    <source>
        <dbReference type="EMBL" id="GAA1425732.1"/>
    </source>
</evidence>
<organism evidence="2 3">
    <name type="scientific">Streptomyces thermospinosisporus</name>
    <dbReference type="NCBI Taxonomy" id="161482"/>
    <lineage>
        <taxon>Bacteria</taxon>
        <taxon>Bacillati</taxon>
        <taxon>Actinomycetota</taxon>
        <taxon>Actinomycetes</taxon>
        <taxon>Kitasatosporales</taxon>
        <taxon>Streptomycetaceae</taxon>
        <taxon>Streptomyces</taxon>
    </lineage>
</organism>
<name>A0ABN1YZ49_9ACTN</name>
<accession>A0ABN1YZ49</accession>
<protein>
    <submittedName>
        <fullName evidence="2">Uncharacterized protein</fullName>
    </submittedName>
</protein>
<evidence type="ECO:0000256" key="1">
    <source>
        <dbReference type="SAM" id="MobiDB-lite"/>
    </source>
</evidence>
<dbReference type="EMBL" id="BAAAIZ010000042">
    <property type="protein sequence ID" value="GAA1425732.1"/>
    <property type="molecule type" value="Genomic_DNA"/>
</dbReference>